<accession>A0A1I3DML0</accession>
<sequence>MIYNVQTFSNIRKDQIIKVVFASLIIFIGLNIII</sequence>
<feature type="transmembrane region" description="Helical" evidence="1">
    <location>
        <begin position="16"/>
        <end position="33"/>
    </location>
</feature>
<evidence type="ECO:0000313" key="2">
    <source>
        <dbReference type="EMBL" id="SFH87721.1"/>
    </source>
</evidence>
<evidence type="ECO:0000313" key="3">
    <source>
        <dbReference type="Proteomes" id="UP000198931"/>
    </source>
</evidence>
<proteinExistence type="predicted"/>
<keyword evidence="3" id="KW-1185">Reference proteome</keyword>
<keyword evidence="1" id="KW-1133">Transmembrane helix</keyword>
<keyword evidence="1" id="KW-0472">Membrane</keyword>
<name>A0A1I3DML0_9FLAO</name>
<protein>
    <submittedName>
        <fullName evidence="2">Uncharacterized protein</fullName>
    </submittedName>
</protein>
<gene>
    <name evidence="2" type="ORF">SAMN05443292_0568</name>
</gene>
<evidence type="ECO:0000256" key="1">
    <source>
        <dbReference type="SAM" id="Phobius"/>
    </source>
</evidence>
<organism evidence="2 3">
    <name type="scientific">Halpernia frigidisoli</name>
    <dbReference type="NCBI Taxonomy" id="1125876"/>
    <lineage>
        <taxon>Bacteria</taxon>
        <taxon>Pseudomonadati</taxon>
        <taxon>Bacteroidota</taxon>
        <taxon>Flavobacteriia</taxon>
        <taxon>Flavobacteriales</taxon>
        <taxon>Weeksellaceae</taxon>
        <taxon>Chryseobacterium group</taxon>
        <taxon>Halpernia</taxon>
    </lineage>
</organism>
<dbReference type="AlphaFoldDB" id="A0A1I3DML0"/>
<dbReference type="STRING" id="1125876.SAMN05443292_0568"/>
<dbReference type="EMBL" id="FOQT01000001">
    <property type="protein sequence ID" value="SFH87721.1"/>
    <property type="molecule type" value="Genomic_DNA"/>
</dbReference>
<reference evidence="2 3" key="1">
    <citation type="submission" date="2016-10" db="EMBL/GenBank/DDBJ databases">
        <authorList>
            <person name="de Groot N.N."/>
        </authorList>
    </citation>
    <scope>NUCLEOTIDE SEQUENCE [LARGE SCALE GENOMIC DNA]</scope>
    <source>
        <strain evidence="2 3">DSM 26000</strain>
    </source>
</reference>
<keyword evidence="1" id="KW-0812">Transmembrane</keyword>
<dbReference type="Proteomes" id="UP000198931">
    <property type="component" value="Unassembled WGS sequence"/>
</dbReference>